<keyword evidence="3" id="KW-1185">Reference proteome</keyword>
<name>A0A8H7EEH0_9PLEO</name>
<gene>
    <name evidence="2" type="ORF">GT037_008875</name>
</gene>
<dbReference type="Proteomes" id="UP000596902">
    <property type="component" value="Unassembled WGS sequence"/>
</dbReference>
<evidence type="ECO:0000256" key="1">
    <source>
        <dbReference type="SAM" id="MobiDB-lite"/>
    </source>
</evidence>
<protein>
    <submittedName>
        <fullName evidence="2">Uncharacterized protein</fullName>
    </submittedName>
</protein>
<reference evidence="2" key="2">
    <citation type="submission" date="2020-08" db="EMBL/GenBank/DDBJ databases">
        <title>Draft Genome Sequence of Cumin Blight Pathogen Alternaria burnsii.</title>
        <authorList>
            <person name="Feng Z."/>
        </authorList>
    </citation>
    <scope>NUCLEOTIDE SEQUENCE</scope>
    <source>
        <strain evidence="2">CBS107.38</strain>
    </source>
</reference>
<dbReference type="GeneID" id="62207100"/>
<accession>A0A8H7EEH0</accession>
<dbReference type="EMBL" id="JAAABM010000014">
    <property type="protein sequence ID" value="KAF7672924.1"/>
    <property type="molecule type" value="Genomic_DNA"/>
</dbReference>
<comment type="caution">
    <text evidence="2">The sequence shown here is derived from an EMBL/GenBank/DDBJ whole genome shotgun (WGS) entry which is preliminary data.</text>
</comment>
<evidence type="ECO:0000313" key="3">
    <source>
        <dbReference type="Proteomes" id="UP000596902"/>
    </source>
</evidence>
<evidence type="ECO:0000313" key="2">
    <source>
        <dbReference type="EMBL" id="KAF7672924.1"/>
    </source>
</evidence>
<dbReference type="RefSeq" id="XP_038783267.1">
    <property type="nucleotide sequence ID" value="XM_038933922.1"/>
</dbReference>
<feature type="region of interest" description="Disordered" evidence="1">
    <location>
        <begin position="169"/>
        <end position="205"/>
    </location>
</feature>
<feature type="compositionally biased region" description="Polar residues" evidence="1">
    <location>
        <begin position="184"/>
        <end position="193"/>
    </location>
</feature>
<reference evidence="2" key="1">
    <citation type="submission" date="2020-01" db="EMBL/GenBank/DDBJ databases">
        <authorList>
            <person name="Feng Z.H.Z."/>
        </authorList>
    </citation>
    <scope>NUCLEOTIDE SEQUENCE</scope>
    <source>
        <strain evidence="2">CBS107.38</strain>
    </source>
</reference>
<organism evidence="2 3">
    <name type="scientific">Alternaria burnsii</name>
    <dbReference type="NCBI Taxonomy" id="1187904"/>
    <lineage>
        <taxon>Eukaryota</taxon>
        <taxon>Fungi</taxon>
        <taxon>Dikarya</taxon>
        <taxon>Ascomycota</taxon>
        <taxon>Pezizomycotina</taxon>
        <taxon>Dothideomycetes</taxon>
        <taxon>Pleosporomycetidae</taxon>
        <taxon>Pleosporales</taxon>
        <taxon>Pleosporineae</taxon>
        <taxon>Pleosporaceae</taxon>
        <taxon>Alternaria</taxon>
        <taxon>Alternaria sect. Alternaria</taxon>
    </lineage>
</organism>
<proteinExistence type="predicted"/>
<dbReference type="AlphaFoldDB" id="A0A8H7EEH0"/>
<sequence>MRGGIRFERARGFKQYHKELKMLLEASGVVQDYFGSLWRLYDKQADLLRAMVILYDDTMNTFERNLHELEKTNDSKYEVTNETIIQLCTGRVKDLKGRLEALVPVMDGIHSTITRYIPTTPATITLAPPEQLVPAKTEQNVNISLKRRADSLHERTGSTLVERNAKVLSKRSMSAPPERRTNALDEQSASGPSEHQLHRGTPMCT</sequence>